<dbReference type="EMBL" id="ML120353">
    <property type="protein sequence ID" value="RPB05526.1"/>
    <property type="molecule type" value="Genomic_DNA"/>
</dbReference>
<dbReference type="GO" id="GO:0006431">
    <property type="term" value="P:methionyl-tRNA aminoacylation"/>
    <property type="evidence" value="ECO:0007669"/>
    <property type="project" value="InterPro"/>
</dbReference>
<dbReference type="PRINTS" id="PR01041">
    <property type="entry name" value="TRNASYNTHMET"/>
</dbReference>
<dbReference type="Pfam" id="PF09334">
    <property type="entry name" value="tRNA-synt_1g"/>
    <property type="match status" value="1"/>
</dbReference>
<reference evidence="16 17" key="1">
    <citation type="journal article" date="2018" name="Nat. Ecol. Evol.">
        <title>Pezizomycetes genomes reveal the molecular basis of ectomycorrhizal truffle lifestyle.</title>
        <authorList>
            <person name="Murat C."/>
            <person name="Payen T."/>
            <person name="Noel B."/>
            <person name="Kuo A."/>
            <person name="Morin E."/>
            <person name="Chen J."/>
            <person name="Kohler A."/>
            <person name="Krizsan K."/>
            <person name="Balestrini R."/>
            <person name="Da Silva C."/>
            <person name="Montanini B."/>
            <person name="Hainaut M."/>
            <person name="Levati E."/>
            <person name="Barry K.W."/>
            <person name="Belfiori B."/>
            <person name="Cichocki N."/>
            <person name="Clum A."/>
            <person name="Dockter R.B."/>
            <person name="Fauchery L."/>
            <person name="Guy J."/>
            <person name="Iotti M."/>
            <person name="Le Tacon F."/>
            <person name="Lindquist E.A."/>
            <person name="Lipzen A."/>
            <person name="Malagnac F."/>
            <person name="Mello A."/>
            <person name="Molinier V."/>
            <person name="Miyauchi S."/>
            <person name="Poulain J."/>
            <person name="Riccioni C."/>
            <person name="Rubini A."/>
            <person name="Sitrit Y."/>
            <person name="Splivallo R."/>
            <person name="Traeger S."/>
            <person name="Wang M."/>
            <person name="Zifcakova L."/>
            <person name="Wipf D."/>
            <person name="Zambonelli A."/>
            <person name="Paolocci F."/>
            <person name="Nowrousian M."/>
            <person name="Ottonello S."/>
            <person name="Baldrian P."/>
            <person name="Spatafora J.W."/>
            <person name="Henrissat B."/>
            <person name="Nagy L.G."/>
            <person name="Aury J.M."/>
            <person name="Wincker P."/>
            <person name="Grigoriev I.V."/>
            <person name="Bonfante P."/>
            <person name="Martin F.M."/>
        </authorList>
    </citation>
    <scope>NUCLEOTIDE SEQUENCE [LARGE SCALE GENOMIC DNA]</scope>
    <source>
        <strain evidence="16 17">120613-1</strain>
    </source>
</reference>
<evidence type="ECO:0000313" key="16">
    <source>
        <dbReference type="EMBL" id="RPB05526.1"/>
    </source>
</evidence>
<keyword evidence="9 12" id="KW-0030">Aminoacyl-tRNA synthetase</keyword>
<dbReference type="EC" id="6.1.1.10" evidence="3"/>
<dbReference type="GO" id="GO:0005829">
    <property type="term" value="C:cytosol"/>
    <property type="evidence" value="ECO:0007669"/>
    <property type="project" value="TreeGrafter"/>
</dbReference>
<dbReference type="InterPro" id="IPR023458">
    <property type="entry name" value="Met-tRNA_ligase_1"/>
</dbReference>
<gene>
    <name evidence="16" type="ORF">L873DRAFT_1797924</name>
</gene>
<dbReference type="GO" id="GO:0017102">
    <property type="term" value="C:methionyl glutamyl tRNA synthetase complex"/>
    <property type="evidence" value="ECO:0007669"/>
    <property type="project" value="UniProtKB-ARBA"/>
</dbReference>
<evidence type="ECO:0000256" key="11">
    <source>
        <dbReference type="ARBA" id="ARBA00047364"/>
    </source>
</evidence>
<dbReference type="SUPFAM" id="SSF47323">
    <property type="entry name" value="Anticodon-binding domain of a subclass of class I aminoacyl-tRNA synthetases"/>
    <property type="match status" value="1"/>
</dbReference>
<dbReference type="STRING" id="1336337.A0A3N4K4R6"/>
<keyword evidence="7 12" id="KW-0067">ATP-binding</keyword>
<evidence type="ECO:0000256" key="13">
    <source>
        <dbReference type="SAM" id="MobiDB-lite"/>
    </source>
</evidence>
<name>A0A3N4K4R6_9PEZI</name>
<feature type="region of interest" description="Disordered" evidence="13">
    <location>
        <begin position="169"/>
        <end position="198"/>
    </location>
</feature>
<dbReference type="Gene3D" id="3.40.50.620">
    <property type="entry name" value="HUPs"/>
    <property type="match status" value="1"/>
</dbReference>
<dbReference type="OrthoDB" id="5844513at2759"/>
<evidence type="ECO:0000259" key="14">
    <source>
        <dbReference type="Pfam" id="PF09334"/>
    </source>
</evidence>
<dbReference type="GO" id="GO:0004825">
    <property type="term" value="F:methionine-tRNA ligase activity"/>
    <property type="evidence" value="ECO:0007669"/>
    <property type="project" value="UniProtKB-EC"/>
</dbReference>
<protein>
    <recommendedName>
        <fullName evidence="3">methionine--tRNA ligase</fullName>
        <ecNumber evidence="3">6.1.1.10</ecNumber>
    </recommendedName>
    <alternativeName>
        <fullName evidence="10">Methionyl-tRNA synthetase</fullName>
    </alternativeName>
</protein>
<evidence type="ECO:0000256" key="6">
    <source>
        <dbReference type="ARBA" id="ARBA00022741"/>
    </source>
</evidence>
<dbReference type="InterPro" id="IPR009080">
    <property type="entry name" value="tRNAsynth_Ia_anticodon-bd"/>
</dbReference>
<evidence type="ECO:0000256" key="9">
    <source>
        <dbReference type="ARBA" id="ARBA00023146"/>
    </source>
</evidence>
<evidence type="ECO:0000256" key="2">
    <source>
        <dbReference type="ARBA" id="ARBA00005594"/>
    </source>
</evidence>
<evidence type="ECO:0000256" key="10">
    <source>
        <dbReference type="ARBA" id="ARBA00030904"/>
    </source>
</evidence>
<dbReference type="PROSITE" id="PS00178">
    <property type="entry name" value="AA_TRNA_LIGASE_I"/>
    <property type="match status" value="1"/>
</dbReference>
<dbReference type="InterPro" id="IPR015413">
    <property type="entry name" value="Methionyl/Leucyl_tRNA_Synth"/>
</dbReference>
<dbReference type="AlphaFoldDB" id="A0A3N4K4R6"/>
<dbReference type="SUPFAM" id="SSF57770">
    <property type="entry name" value="Methionyl-tRNA synthetase (MetRS), Zn-domain"/>
    <property type="match status" value="1"/>
</dbReference>
<evidence type="ECO:0000256" key="4">
    <source>
        <dbReference type="ARBA" id="ARBA00022490"/>
    </source>
</evidence>
<dbReference type="NCBIfam" id="TIGR00398">
    <property type="entry name" value="metG"/>
    <property type="match status" value="1"/>
</dbReference>
<evidence type="ECO:0000313" key="17">
    <source>
        <dbReference type="Proteomes" id="UP000276215"/>
    </source>
</evidence>
<dbReference type="Gene3D" id="1.10.730.10">
    <property type="entry name" value="Isoleucyl-tRNA Synthetase, Domain 1"/>
    <property type="match status" value="1"/>
</dbReference>
<evidence type="ECO:0000256" key="8">
    <source>
        <dbReference type="ARBA" id="ARBA00022917"/>
    </source>
</evidence>
<feature type="domain" description="Methionyl-tRNA synthetase anticodon-binding" evidence="15">
    <location>
        <begin position="652"/>
        <end position="790"/>
    </location>
</feature>
<evidence type="ECO:0000256" key="12">
    <source>
        <dbReference type="RuleBase" id="RU363039"/>
    </source>
</evidence>
<dbReference type="PANTHER" id="PTHR45765">
    <property type="entry name" value="METHIONINE--TRNA LIGASE"/>
    <property type="match status" value="1"/>
</dbReference>
<dbReference type="InterPro" id="IPR041872">
    <property type="entry name" value="Anticodon_Met"/>
</dbReference>
<evidence type="ECO:0000256" key="3">
    <source>
        <dbReference type="ARBA" id="ARBA00012838"/>
    </source>
</evidence>
<comment type="subcellular location">
    <subcellularLocation>
        <location evidence="1">Cytoplasm</location>
    </subcellularLocation>
</comment>
<sequence>MASLKVNIPIPAPSGSPAFTQTLKVCLAASAYGVPAQFVKVSGQTNISLEVPKENKILIEANAIVRYFATIGSRPWSKSGEEALKDFALIEFEESGQGIRAADVANNVVSKANFPTDPTLPPSPAEIILFSTLWDLASTSTSDGKSTLSSWFIRIIGTEWAKIGIEQAATHTSDKPDKPATKSAGKGAGKGAAKNTSALVDDTPREMVQRIKEGTDMKIRDPNESILPVPGERNILITSALPYVNNVPHLGNIIGSVLSADVFSRYAKARNYNTLYICGTDEYGTATETKALEEGVTPRALCDKYNVLHAEIYKWFDIGFDYFGRTTTDAQTEIAQDIFLNLQKNDFLVEESMTQLFCEKHQGFLADRFVEGTCPKCGYEDARGDQCDACGLLLDPFELINPRCKLDGTGPIKRDSKHIFIQLDKLQPEIEEWVNKTSEEGQWSRNGRIITESWLKTGLKPRCITRDLTWGTPVPVLGYEKKVMYVWFDACIGYVSITANYTKEWEKWWKNKDEVKLYQFMGKDNVPFHTVVFPGTKIGTREGNWTMLHHISTTEYLQYEGGKFSKSRGVGVFGNNARDTGVPPSVWRYYLLSSRPETGDTQFVWQDFATKNNSELLANLGNFVNRLIKFVNAKYAGVVPDYTAWTNDPSFDQYKESVNALLKSYVEDLENVRIRAGLEKAMAVSAEGNRFLQDNKLDNALFTNSPGKAAAVVGFGLNLIYLLSALIYPYMPATSESIVKQLNAPPRSIPDVWDVGGLLPGHVIGRAEYLFSRIEEKQVQEWKSRYGGKQEAAVQDTKKGKKKGKSAAKQHAAKKQEEATKPASAEIFTTDVEVRPTV</sequence>
<organism evidence="16 17">
    <name type="scientific">Choiromyces venosus 120613-1</name>
    <dbReference type="NCBI Taxonomy" id="1336337"/>
    <lineage>
        <taxon>Eukaryota</taxon>
        <taxon>Fungi</taxon>
        <taxon>Dikarya</taxon>
        <taxon>Ascomycota</taxon>
        <taxon>Pezizomycotina</taxon>
        <taxon>Pezizomycetes</taxon>
        <taxon>Pezizales</taxon>
        <taxon>Tuberaceae</taxon>
        <taxon>Choiromyces</taxon>
    </lineage>
</organism>
<feature type="domain" description="Methionyl/Leucyl tRNA synthetase" evidence="14">
    <location>
        <begin position="235"/>
        <end position="627"/>
    </location>
</feature>
<feature type="region of interest" description="Disordered" evidence="13">
    <location>
        <begin position="785"/>
        <end position="838"/>
    </location>
</feature>
<keyword evidence="8 12" id="KW-0648">Protein biosynthesis</keyword>
<dbReference type="Proteomes" id="UP000276215">
    <property type="component" value="Unassembled WGS sequence"/>
</dbReference>
<dbReference type="InterPro" id="IPR001412">
    <property type="entry name" value="aa-tRNA-synth_I_CS"/>
</dbReference>
<dbReference type="GO" id="GO:0010494">
    <property type="term" value="C:cytoplasmic stress granule"/>
    <property type="evidence" value="ECO:0007669"/>
    <property type="project" value="UniProtKB-ARBA"/>
</dbReference>
<accession>A0A3N4K4R6</accession>
<dbReference type="SUPFAM" id="SSF52374">
    <property type="entry name" value="Nucleotidylyl transferase"/>
    <property type="match status" value="1"/>
</dbReference>
<dbReference type="Gene3D" id="2.20.28.20">
    <property type="entry name" value="Methionyl-tRNA synthetase, Zn-domain"/>
    <property type="match status" value="1"/>
</dbReference>
<evidence type="ECO:0000259" key="15">
    <source>
        <dbReference type="Pfam" id="PF19303"/>
    </source>
</evidence>
<dbReference type="FunFam" id="1.10.730.10:FF:000037">
    <property type="entry name" value="Methionyl-tRNA synthetase"/>
    <property type="match status" value="1"/>
</dbReference>
<feature type="compositionally biased region" description="Low complexity" evidence="13">
    <location>
        <begin position="181"/>
        <end position="198"/>
    </location>
</feature>
<evidence type="ECO:0000256" key="5">
    <source>
        <dbReference type="ARBA" id="ARBA00022598"/>
    </source>
</evidence>
<keyword evidence="17" id="KW-1185">Reference proteome</keyword>
<dbReference type="CDD" id="cd07957">
    <property type="entry name" value="Anticodon_Ia_Met"/>
    <property type="match status" value="1"/>
</dbReference>
<dbReference type="InterPro" id="IPR033911">
    <property type="entry name" value="MetRS_core"/>
</dbReference>
<dbReference type="Pfam" id="PF19303">
    <property type="entry name" value="Anticodon_3"/>
    <property type="match status" value="1"/>
</dbReference>
<keyword evidence="4" id="KW-0963">Cytoplasm</keyword>
<dbReference type="GO" id="GO:0005524">
    <property type="term" value="F:ATP binding"/>
    <property type="evidence" value="ECO:0007669"/>
    <property type="project" value="UniProtKB-KW"/>
</dbReference>
<proteinExistence type="inferred from homology"/>
<evidence type="ECO:0000256" key="1">
    <source>
        <dbReference type="ARBA" id="ARBA00004496"/>
    </source>
</evidence>
<dbReference type="CDD" id="cd00814">
    <property type="entry name" value="MetRS_core"/>
    <property type="match status" value="1"/>
</dbReference>
<keyword evidence="5 12" id="KW-0436">Ligase</keyword>
<feature type="compositionally biased region" description="Basic residues" evidence="13">
    <location>
        <begin position="799"/>
        <end position="813"/>
    </location>
</feature>
<keyword evidence="6 12" id="KW-0547">Nucleotide-binding</keyword>
<dbReference type="PANTHER" id="PTHR45765:SF1">
    <property type="entry name" value="METHIONINE--TRNA LIGASE, CYTOPLASMIC"/>
    <property type="match status" value="1"/>
</dbReference>
<dbReference type="InterPro" id="IPR029038">
    <property type="entry name" value="MetRS_Zn"/>
</dbReference>
<dbReference type="GO" id="GO:0017101">
    <property type="term" value="C:aminoacyl-tRNA synthetase multienzyme complex"/>
    <property type="evidence" value="ECO:0007669"/>
    <property type="project" value="TreeGrafter"/>
</dbReference>
<dbReference type="InterPro" id="IPR014729">
    <property type="entry name" value="Rossmann-like_a/b/a_fold"/>
</dbReference>
<comment type="similarity">
    <text evidence="2 12">Belongs to the class-I aminoacyl-tRNA synthetase family.</text>
</comment>
<dbReference type="FunFam" id="2.20.28.20:FF:000001">
    <property type="entry name" value="Methionine--tRNA ligase"/>
    <property type="match status" value="1"/>
</dbReference>
<comment type="catalytic activity">
    <reaction evidence="11">
        <text>tRNA(Met) + L-methionine + ATP = L-methionyl-tRNA(Met) + AMP + diphosphate</text>
        <dbReference type="Rhea" id="RHEA:13481"/>
        <dbReference type="Rhea" id="RHEA-COMP:9667"/>
        <dbReference type="Rhea" id="RHEA-COMP:9698"/>
        <dbReference type="ChEBI" id="CHEBI:30616"/>
        <dbReference type="ChEBI" id="CHEBI:33019"/>
        <dbReference type="ChEBI" id="CHEBI:57844"/>
        <dbReference type="ChEBI" id="CHEBI:78442"/>
        <dbReference type="ChEBI" id="CHEBI:78530"/>
        <dbReference type="ChEBI" id="CHEBI:456215"/>
        <dbReference type="EC" id="6.1.1.10"/>
    </reaction>
</comment>
<dbReference type="InterPro" id="IPR014758">
    <property type="entry name" value="Met-tRNA_synth"/>
</dbReference>
<evidence type="ECO:0000256" key="7">
    <source>
        <dbReference type="ARBA" id="ARBA00022840"/>
    </source>
</evidence>